<evidence type="ECO:0000256" key="4">
    <source>
        <dbReference type="ARBA" id="ARBA00022723"/>
    </source>
</evidence>
<dbReference type="NCBIfam" id="TIGR00754">
    <property type="entry name" value="bfr"/>
    <property type="match status" value="1"/>
</dbReference>
<evidence type="ECO:0000256" key="3">
    <source>
        <dbReference type="ARBA" id="ARBA00022617"/>
    </source>
</evidence>
<keyword evidence="5 6" id="KW-0408">Iron</keyword>
<evidence type="ECO:0000256" key="2">
    <source>
        <dbReference type="ARBA" id="ARBA00022434"/>
    </source>
</evidence>
<evidence type="ECO:0000256" key="8">
    <source>
        <dbReference type="RuleBase" id="RU000623"/>
    </source>
</evidence>
<feature type="binding site" description="axial binding residue" evidence="7">
    <location>
        <position position="52"/>
    </location>
    <ligand>
        <name>heme b</name>
        <dbReference type="ChEBI" id="CHEBI:60344"/>
        <note>ligand shared between dimeric partners</note>
    </ligand>
    <ligandPart>
        <name>Fe</name>
        <dbReference type="ChEBI" id="CHEBI:18248"/>
    </ligandPart>
</feature>
<keyword evidence="2 6" id="KW-0409">Iron storage</keyword>
<dbReference type="GO" id="GO:0005829">
    <property type="term" value="C:cytosol"/>
    <property type="evidence" value="ECO:0007669"/>
    <property type="project" value="TreeGrafter"/>
</dbReference>
<evidence type="ECO:0000256" key="7">
    <source>
        <dbReference type="PIRSR" id="PIRSR002560-1"/>
    </source>
</evidence>
<dbReference type="CDD" id="cd00907">
    <property type="entry name" value="Bacterioferritin"/>
    <property type="match status" value="1"/>
</dbReference>
<dbReference type="GO" id="GO:0020037">
    <property type="term" value="F:heme binding"/>
    <property type="evidence" value="ECO:0007669"/>
    <property type="project" value="TreeGrafter"/>
</dbReference>
<reference evidence="11" key="1">
    <citation type="submission" date="2017-04" db="EMBL/GenBank/DDBJ databases">
        <authorList>
            <person name="Varghese N."/>
            <person name="Submissions S."/>
        </authorList>
    </citation>
    <scope>NUCLEOTIDE SEQUENCE [LARGE SCALE GENOMIC DNA]</scope>
    <source>
        <strain evidence="11">RKEM611</strain>
    </source>
</reference>
<dbReference type="InterPro" id="IPR008331">
    <property type="entry name" value="Ferritin_DPS_dom"/>
</dbReference>
<dbReference type="Proteomes" id="UP000192907">
    <property type="component" value="Unassembled WGS sequence"/>
</dbReference>
<dbReference type="OrthoDB" id="9800505at2"/>
<dbReference type="EMBL" id="FWZT01000002">
    <property type="protein sequence ID" value="SME98003.1"/>
    <property type="molecule type" value="Genomic_DNA"/>
</dbReference>
<name>A0A1Y6BDH7_9BACT</name>
<dbReference type="Pfam" id="PF00210">
    <property type="entry name" value="Ferritin"/>
    <property type="match status" value="1"/>
</dbReference>
<comment type="catalytic activity">
    <reaction evidence="6">
        <text>4 Fe(2+) + O2 + 4 H(+) = 4 Fe(3+) + 2 H2O</text>
        <dbReference type="Rhea" id="RHEA:11148"/>
        <dbReference type="ChEBI" id="CHEBI:15377"/>
        <dbReference type="ChEBI" id="CHEBI:15378"/>
        <dbReference type="ChEBI" id="CHEBI:15379"/>
        <dbReference type="ChEBI" id="CHEBI:29033"/>
        <dbReference type="ChEBI" id="CHEBI:29034"/>
        <dbReference type="EC" id="1.16.3.1"/>
    </reaction>
</comment>
<proteinExistence type="inferred from homology"/>
<feature type="domain" description="Ferritin-like diiron" evidence="9">
    <location>
        <begin position="1"/>
        <end position="145"/>
    </location>
</feature>
<dbReference type="InterPro" id="IPR009078">
    <property type="entry name" value="Ferritin-like_SF"/>
</dbReference>
<dbReference type="Gene3D" id="1.20.1260.10">
    <property type="match status" value="1"/>
</dbReference>
<dbReference type="PANTHER" id="PTHR30295:SF0">
    <property type="entry name" value="BACTERIOFERRITIN"/>
    <property type="match status" value="1"/>
</dbReference>
<accession>A0A1Y6BDH7</accession>
<evidence type="ECO:0000313" key="11">
    <source>
        <dbReference type="Proteomes" id="UP000192907"/>
    </source>
</evidence>
<dbReference type="STRING" id="1513793.SAMN06296036_102408"/>
<dbReference type="InterPro" id="IPR012347">
    <property type="entry name" value="Ferritin-like"/>
</dbReference>
<dbReference type="RefSeq" id="WP_132315748.1">
    <property type="nucleotide sequence ID" value="NZ_FWZT01000002.1"/>
</dbReference>
<dbReference type="GO" id="GO:0006826">
    <property type="term" value="P:iron ion transport"/>
    <property type="evidence" value="ECO:0007669"/>
    <property type="project" value="InterPro"/>
</dbReference>
<sequence>MKGEQDVIKGLNEVLTGQLTAINQYFLHARMLKDWGYEKIAKPVYKESIRQMKVAEKVTDRILLLEGLPNYQKLLKLSIGESAIECLGNDLKFCSGACQKLAVNTKLCLDKLDHVSRELLEDIEVGEQKFLLWLETQQYNIKELGPEKYLAEQL</sequence>
<feature type="binding site" evidence="7">
    <location>
        <position position="127"/>
    </location>
    <ligand>
        <name>Fe cation</name>
        <dbReference type="ChEBI" id="CHEBI:24875"/>
        <label>1</label>
    </ligand>
</feature>
<protein>
    <recommendedName>
        <fullName evidence="6 8">Bacterioferritin</fullName>
        <ecNumber evidence="6">1.16.3.1</ecNumber>
    </recommendedName>
</protein>
<dbReference type="PROSITE" id="PS50905">
    <property type="entry name" value="FERRITIN_LIKE"/>
    <property type="match status" value="1"/>
</dbReference>
<keyword evidence="4 6" id="KW-0479">Metal-binding</keyword>
<feature type="binding site" evidence="7">
    <location>
        <position position="127"/>
    </location>
    <ligand>
        <name>Fe cation</name>
        <dbReference type="ChEBI" id="CHEBI:24875"/>
        <label>2</label>
    </ligand>
</feature>
<dbReference type="GO" id="GO:0008199">
    <property type="term" value="F:ferric iron binding"/>
    <property type="evidence" value="ECO:0007669"/>
    <property type="project" value="InterPro"/>
</dbReference>
<evidence type="ECO:0000313" key="10">
    <source>
        <dbReference type="EMBL" id="SME98003.1"/>
    </source>
</evidence>
<comment type="similarity">
    <text evidence="1 6 8">Belongs to the bacterioferritin family.</text>
</comment>
<dbReference type="PROSITE" id="PS00549">
    <property type="entry name" value="BACTERIOFERRITIN"/>
    <property type="match status" value="1"/>
</dbReference>
<gene>
    <name evidence="10" type="ORF">SAMN06296036_102408</name>
</gene>
<keyword evidence="11" id="KW-1185">Reference proteome</keyword>
<dbReference type="PIRSF" id="PIRSF002560">
    <property type="entry name" value="Bacterioferritin"/>
    <property type="match status" value="1"/>
</dbReference>
<evidence type="ECO:0000256" key="5">
    <source>
        <dbReference type="ARBA" id="ARBA00023004"/>
    </source>
</evidence>
<evidence type="ECO:0000259" key="9">
    <source>
        <dbReference type="PROSITE" id="PS50905"/>
    </source>
</evidence>
<dbReference type="GO" id="GO:0006879">
    <property type="term" value="P:intracellular iron ion homeostasis"/>
    <property type="evidence" value="ECO:0007669"/>
    <property type="project" value="UniProtKB-KW"/>
</dbReference>
<dbReference type="SUPFAM" id="SSF47240">
    <property type="entry name" value="Ferritin-like"/>
    <property type="match status" value="1"/>
</dbReference>
<organism evidence="10 11">
    <name type="scientific">Pseudobacteriovorax antillogorgiicola</name>
    <dbReference type="NCBI Taxonomy" id="1513793"/>
    <lineage>
        <taxon>Bacteria</taxon>
        <taxon>Pseudomonadati</taxon>
        <taxon>Bdellovibrionota</taxon>
        <taxon>Oligoflexia</taxon>
        <taxon>Oligoflexales</taxon>
        <taxon>Pseudobacteriovoracaceae</taxon>
        <taxon>Pseudobacteriovorax</taxon>
    </lineage>
</organism>
<comment type="function">
    <text evidence="6">Iron-storage protein, whose ferroxidase center binds Fe(2+), oxidizes it using dioxygen to Fe(3+), and participates in the subsequent Fe(3+) oxide mineral core formation within the central cavity of the BFR protein shell.</text>
</comment>
<evidence type="ECO:0000256" key="1">
    <source>
        <dbReference type="ARBA" id="ARBA00008093"/>
    </source>
</evidence>
<dbReference type="AlphaFoldDB" id="A0A1Y6BDH7"/>
<dbReference type="PRINTS" id="PR00601">
    <property type="entry name" value="BACFERRITIN"/>
</dbReference>
<evidence type="ECO:0000256" key="6">
    <source>
        <dbReference type="PIRNR" id="PIRNR002560"/>
    </source>
</evidence>
<dbReference type="GO" id="GO:0004322">
    <property type="term" value="F:ferroxidase activity"/>
    <property type="evidence" value="ECO:0007669"/>
    <property type="project" value="UniProtKB-EC"/>
</dbReference>
<keyword evidence="3 8" id="KW-0349">Heme</keyword>
<dbReference type="PANTHER" id="PTHR30295">
    <property type="entry name" value="BACTERIOFERRITIN"/>
    <property type="match status" value="1"/>
</dbReference>
<dbReference type="InterPro" id="IPR002024">
    <property type="entry name" value="Bacterioferritin"/>
</dbReference>
<dbReference type="EC" id="1.16.3.1" evidence="6"/>
<dbReference type="InterPro" id="IPR009040">
    <property type="entry name" value="Ferritin-like_diiron"/>
</dbReference>